<dbReference type="AlphaFoldDB" id="A0A0L6CNZ2"/>
<reference evidence="2" key="1">
    <citation type="submission" date="2015-03" db="EMBL/GenBank/DDBJ databases">
        <title>Luteipulveratus halotolerans sp. nov., a novel actinobacterium (Dermacoccaceae) from Sarawak, Malaysia.</title>
        <authorList>
            <person name="Juboi H."/>
            <person name="Basik A."/>
            <person name="Shamsul S.S."/>
            <person name="Arnold P."/>
            <person name="Schmitt E.K."/>
            <person name="Sanglier J.-J."/>
            <person name="Yeo T."/>
        </authorList>
    </citation>
    <scope>NUCLEOTIDE SEQUENCE [LARGE SCALE GENOMIC DNA]</scope>
    <source>
        <strain evidence="2">C296001</strain>
    </source>
</reference>
<dbReference type="OrthoDB" id="3267646at2"/>
<sequence length="133" mass="13988">MPSPSTLPLGARAVAGAFLVSGPIHLVRPQVFEPLIPAALRSRDRELVYASGVAELVCAAGLVVPAVRRPAGIASAVLLAAVLPGNVQMALDAHRRVQRKGSTPIREVMRVGTIARVPLQLPMIRAVLRAGRP</sequence>
<dbReference type="PANTHER" id="PTHR36974">
    <property type="entry name" value="MEMBRANE PROTEIN-RELATED"/>
    <property type="match status" value="1"/>
</dbReference>
<dbReference type="Proteomes" id="UP000037397">
    <property type="component" value="Unassembled WGS sequence"/>
</dbReference>
<protein>
    <recommendedName>
        <fullName evidence="3">DoxX family protein</fullName>
    </recommendedName>
</protein>
<evidence type="ECO:0000313" key="1">
    <source>
        <dbReference type="EMBL" id="KNX39385.1"/>
    </source>
</evidence>
<gene>
    <name evidence="1" type="ORF">VV01_10890</name>
</gene>
<name>A0A0L6CNZ2_9MICO</name>
<dbReference type="STRING" id="1631356.VV01_10890"/>
<evidence type="ECO:0008006" key="3">
    <source>
        <dbReference type="Google" id="ProtNLM"/>
    </source>
</evidence>
<proteinExistence type="predicted"/>
<comment type="caution">
    <text evidence="1">The sequence shown here is derived from an EMBL/GenBank/DDBJ whole genome shotgun (WGS) entry which is preliminary data.</text>
</comment>
<accession>A0A0L6CNZ2</accession>
<organism evidence="1 2">
    <name type="scientific">Luteipulveratus halotolerans</name>
    <dbReference type="NCBI Taxonomy" id="1631356"/>
    <lineage>
        <taxon>Bacteria</taxon>
        <taxon>Bacillati</taxon>
        <taxon>Actinomycetota</taxon>
        <taxon>Actinomycetes</taxon>
        <taxon>Micrococcales</taxon>
        <taxon>Dermacoccaceae</taxon>
        <taxon>Luteipulveratus</taxon>
    </lineage>
</organism>
<evidence type="ECO:0000313" key="2">
    <source>
        <dbReference type="Proteomes" id="UP000037397"/>
    </source>
</evidence>
<keyword evidence="2" id="KW-1185">Reference proteome</keyword>
<dbReference type="PANTHER" id="PTHR36974:SF1">
    <property type="entry name" value="DOXX FAMILY MEMBRANE PROTEIN"/>
    <property type="match status" value="1"/>
</dbReference>
<dbReference type="EMBL" id="LAIR01000002">
    <property type="protein sequence ID" value="KNX39385.1"/>
    <property type="molecule type" value="Genomic_DNA"/>
</dbReference>